<accession>A0AAD7WQB6</accession>
<evidence type="ECO:0000256" key="1">
    <source>
        <dbReference type="SAM" id="MobiDB-lite"/>
    </source>
</evidence>
<comment type="caution">
    <text evidence="2">The sequence shown here is derived from an EMBL/GenBank/DDBJ whole genome shotgun (WGS) entry which is preliminary data.</text>
</comment>
<gene>
    <name evidence="2" type="ORF">AAFF_G00337260</name>
</gene>
<evidence type="ECO:0000313" key="2">
    <source>
        <dbReference type="EMBL" id="KAJ8404459.1"/>
    </source>
</evidence>
<proteinExistence type="predicted"/>
<evidence type="ECO:0000313" key="3">
    <source>
        <dbReference type="Proteomes" id="UP001221898"/>
    </source>
</evidence>
<organism evidence="2 3">
    <name type="scientific">Aldrovandia affinis</name>
    <dbReference type="NCBI Taxonomy" id="143900"/>
    <lineage>
        <taxon>Eukaryota</taxon>
        <taxon>Metazoa</taxon>
        <taxon>Chordata</taxon>
        <taxon>Craniata</taxon>
        <taxon>Vertebrata</taxon>
        <taxon>Euteleostomi</taxon>
        <taxon>Actinopterygii</taxon>
        <taxon>Neopterygii</taxon>
        <taxon>Teleostei</taxon>
        <taxon>Notacanthiformes</taxon>
        <taxon>Halosauridae</taxon>
        <taxon>Aldrovandia</taxon>
    </lineage>
</organism>
<dbReference type="Proteomes" id="UP001221898">
    <property type="component" value="Unassembled WGS sequence"/>
</dbReference>
<reference evidence="2" key="1">
    <citation type="journal article" date="2023" name="Science">
        <title>Genome structures resolve the early diversification of teleost fishes.</title>
        <authorList>
            <person name="Parey E."/>
            <person name="Louis A."/>
            <person name="Montfort J."/>
            <person name="Bouchez O."/>
            <person name="Roques C."/>
            <person name="Iampietro C."/>
            <person name="Lluch J."/>
            <person name="Castinel A."/>
            <person name="Donnadieu C."/>
            <person name="Desvignes T."/>
            <person name="Floi Bucao C."/>
            <person name="Jouanno E."/>
            <person name="Wen M."/>
            <person name="Mejri S."/>
            <person name="Dirks R."/>
            <person name="Jansen H."/>
            <person name="Henkel C."/>
            <person name="Chen W.J."/>
            <person name="Zahm M."/>
            <person name="Cabau C."/>
            <person name="Klopp C."/>
            <person name="Thompson A.W."/>
            <person name="Robinson-Rechavi M."/>
            <person name="Braasch I."/>
            <person name="Lecointre G."/>
            <person name="Bobe J."/>
            <person name="Postlethwait J.H."/>
            <person name="Berthelot C."/>
            <person name="Roest Crollius H."/>
            <person name="Guiguen Y."/>
        </authorList>
    </citation>
    <scope>NUCLEOTIDE SEQUENCE</scope>
    <source>
        <strain evidence="2">NC1722</strain>
    </source>
</reference>
<keyword evidence="3" id="KW-1185">Reference proteome</keyword>
<dbReference type="AlphaFoldDB" id="A0AAD7WQB6"/>
<dbReference type="EMBL" id="JAINUG010000053">
    <property type="protein sequence ID" value="KAJ8404459.1"/>
    <property type="molecule type" value="Genomic_DNA"/>
</dbReference>
<feature type="region of interest" description="Disordered" evidence="1">
    <location>
        <begin position="49"/>
        <end position="75"/>
    </location>
</feature>
<name>A0AAD7WQB6_9TELE</name>
<sequence>MSALWIEVEGGEGQSPREWGQLADFYLSRTDEETYWSHSLWLFTRPAEPRATSESGGSWNHPPRSLGEAQTHQGA</sequence>
<protein>
    <submittedName>
        <fullName evidence="2">Uncharacterized protein</fullName>
    </submittedName>
</protein>